<dbReference type="AlphaFoldDB" id="A0AA44BEB0"/>
<dbReference type="InterPro" id="IPR023367">
    <property type="entry name" value="Peptidase_M42_dom2"/>
</dbReference>
<keyword evidence="5" id="KW-0378">Hydrolase</keyword>
<keyword evidence="4 8" id="KW-0479">Metal-binding</keyword>
<dbReference type="SUPFAM" id="SSF101821">
    <property type="entry name" value="Aminopeptidase/glucanase lid domain"/>
    <property type="match status" value="1"/>
</dbReference>
<evidence type="ECO:0000313" key="9">
    <source>
        <dbReference type="EMBL" id="NBG88753.1"/>
    </source>
</evidence>
<name>A0AA44BEB0_9CLOT</name>
<dbReference type="GO" id="GO:0006508">
    <property type="term" value="P:proteolysis"/>
    <property type="evidence" value="ECO:0007669"/>
    <property type="project" value="UniProtKB-KW"/>
</dbReference>
<dbReference type="CDD" id="cd05656">
    <property type="entry name" value="M42_Frv"/>
    <property type="match status" value="1"/>
</dbReference>
<organism evidence="9 10">
    <name type="scientific">Isachenkonia alkalipeptolytica</name>
    <dbReference type="NCBI Taxonomy" id="2565777"/>
    <lineage>
        <taxon>Bacteria</taxon>
        <taxon>Bacillati</taxon>
        <taxon>Bacillota</taxon>
        <taxon>Clostridia</taxon>
        <taxon>Eubacteriales</taxon>
        <taxon>Clostridiaceae</taxon>
        <taxon>Isachenkonia</taxon>
    </lineage>
</organism>
<dbReference type="InterPro" id="IPR051464">
    <property type="entry name" value="Peptidase_M42_aminopept"/>
</dbReference>
<evidence type="ECO:0000256" key="7">
    <source>
        <dbReference type="PIRSR" id="PIRSR001123-1"/>
    </source>
</evidence>
<proteinExistence type="inferred from homology"/>
<evidence type="ECO:0000313" key="10">
    <source>
        <dbReference type="Proteomes" id="UP000449710"/>
    </source>
</evidence>
<dbReference type="Proteomes" id="UP000449710">
    <property type="component" value="Unassembled WGS sequence"/>
</dbReference>
<dbReference type="InterPro" id="IPR008007">
    <property type="entry name" value="Peptidase_M42"/>
</dbReference>
<keyword evidence="3" id="KW-0645">Protease</keyword>
<gene>
    <name evidence="9" type="ORF">ISALK_09590</name>
</gene>
<feature type="binding site" evidence="8">
    <location>
        <position position="198"/>
    </location>
    <ligand>
        <name>Zn(2+)</name>
        <dbReference type="ChEBI" id="CHEBI:29105"/>
        <label>2</label>
    </ligand>
</feature>
<feature type="binding site" evidence="8">
    <location>
        <position position="169"/>
    </location>
    <ligand>
        <name>Zn(2+)</name>
        <dbReference type="ChEBI" id="CHEBI:29105"/>
        <label>2</label>
    </ligand>
</feature>
<comment type="cofactor">
    <cofactor evidence="8">
        <name>a divalent metal cation</name>
        <dbReference type="ChEBI" id="CHEBI:60240"/>
    </cofactor>
    <text evidence="8">Binds 2 divalent metal cations per subunit.</text>
</comment>
<comment type="similarity">
    <text evidence="1 6">Belongs to the peptidase M42 family.</text>
</comment>
<dbReference type="Gene3D" id="2.40.30.40">
    <property type="entry name" value="Peptidase M42, domain 2"/>
    <property type="match status" value="1"/>
</dbReference>
<evidence type="ECO:0000256" key="3">
    <source>
        <dbReference type="ARBA" id="ARBA00022670"/>
    </source>
</evidence>
<evidence type="ECO:0000256" key="5">
    <source>
        <dbReference type="ARBA" id="ARBA00022801"/>
    </source>
</evidence>
<dbReference type="SUPFAM" id="SSF53187">
    <property type="entry name" value="Zn-dependent exopeptidases"/>
    <property type="match status" value="1"/>
</dbReference>
<evidence type="ECO:0000256" key="1">
    <source>
        <dbReference type="ARBA" id="ARBA00006272"/>
    </source>
</evidence>
<evidence type="ECO:0000256" key="6">
    <source>
        <dbReference type="PIRNR" id="PIRNR001123"/>
    </source>
</evidence>
<dbReference type="RefSeq" id="WP_160721694.1">
    <property type="nucleotide sequence ID" value="NZ_SUMG01000011.1"/>
</dbReference>
<protein>
    <submittedName>
        <fullName evidence="9">M42 family metallopeptidase</fullName>
    </submittedName>
</protein>
<accession>A0AA44BEB0</accession>
<feature type="binding site" evidence="8">
    <location>
        <position position="169"/>
    </location>
    <ligand>
        <name>Zn(2+)</name>
        <dbReference type="ChEBI" id="CHEBI:29105"/>
        <label>1</label>
    </ligand>
</feature>
<keyword evidence="2" id="KW-0031">Aminopeptidase</keyword>
<comment type="caution">
    <text evidence="9">The sequence shown here is derived from an EMBL/GenBank/DDBJ whole genome shotgun (WGS) entry which is preliminary data.</text>
</comment>
<evidence type="ECO:0000256" key="2">
    <source>
        <dbReference type="ARBA" id="ARBA00022438"/>
    </source>
</evidence>
<feature type="binding site" evidence="8">
    <location>
        <position position="308"/>
    </location>
    <ligand>
        <name>Zn(2+)</name>
        <dbReference type="ChEBI" id="CHEBI:29105"/>
        <label>2</label>
    </ligand>
</feature>
<dbReference type="GO" id="GO:0046872">
    <property type="term" value="F:metal ion binding"/>
    <property type="evidence" value="ECO:0007669"/>
    <property type="project" value="UniProtKB-UniRule"/>
</dbReference>
<dbReference type="EMBL" id="SUMG01000011">
    <property type="protein sequence ID" value="NBG88753.1"/>
    <property type="molecule type" value="Genomic_DNA"/>
</dbReference>
<feature type="active site" description="Proton acceptor" evidence="7">
    <location>
        <position position="197"/>
    </location>
</feature>
<dbReference type="Gene3D" id="3.40.630.10">
    <property type="entry name" value="Zn peptidases"/>
    <property type="match status" value="1"/>
</dbReference>
<sequence>MLLKDLCELKGVAGNEKVVRDYIKKNMEDAGKKPTIDRMGNLIVKNGVKSDIHLGVTAHMDEVGLMVKGIDDSGLIRFTNVGGLDPRILVSKVVEIGDENIPGVIGAKPIHMQKPAERKKAFSVDQLYIDIGANSKKETEQSVSLGDYINFTSPYQPFGNHKVKAKALDNRVGCFMVMELIKMDLPIEITGIFTVQEELGLRGSQVAANNLDADLVLVLEGTTCGDLTDVEEHLQTTELGKGPAISLMDRTSIYQRKLVDKLTAIADENQILWQYRRNSFGGNDAGRFQHSKEGTPCLSVATPCRYIHSPVSVMDERDFEGMKKLLTLFIKELSKGGLL</sequence>
<dbReference type="PIRSF" id="PIRSF001123">
    <property type="entry name" value="PepA_GA"/>
    <property type="match status" value="1"/>
</dbReference>
<feature type="binding site" evidence="8">
    <location>
        <position position="59"/>
    </location>
    <ligand>
        <name>Zn(2+)</name>
        <dbReference type="ChEBI" id="CHEBI:29105"/>
        <label>1</label>
    </ligand>
</feature>
<evidence type="ECO:0000256" key="4">
    <source>
        <dbReference type="ARBA" id="ARBA00022723"/>
    </source>
</evidence>
<evidence type="ECO:0000256" key="8">
    <source>
        <dbReference type="PIRSR" id="PIRSR001123-2"/>
    </source>
</evidence>
<dbReference type="GO" id="GO:0004177">
    <property type="term" value="F:aminopeptidase activity"/>
    <property type="evidence" value="ECO:0007669"/>
    <property type="project" value="UniProtKB-UniRule"/>
</dbReference>
<feature type="binding site" evidence="8">
    <location>
        <position position="220"/>
    </location>
    <ligand>
        <name>Zn(2+)</name>
        <dbReference type="ChEBI" id="CHEBI:29105"/>
        <label>1</label>
    </ligand>
</feature>
<dbReference type="PANTHER" id="PTHR32481">
    <property type="entry name" value="AMINOPEPTIDASE"/>
    <property type="match status" value="1"/>
</dbReference>
<dbReference type="PANTHER" id="PTHR32481:SF5">
    <property type="entry name" value="ENDOGLUCANASE"/>
    <property type="match status" value="1"/>
</dbReference>
<dbReference type="Pfam" id="PF05343">
    <property type="entry name" value="Peptidase_M42"/>
    <property type="match status" value="1"/>
</dbReference>
<reference evidence="9 10" key="1">
    <citation type="submission" date="2019-04" db="EMBL/GenBank/DDBJ databases">
        <title>Isachenkonia alkalipeptolytica gen. nov. sp. nov. a new anaerobic, alkiliphilic organothrophic bacterium capable to reduce synthesized ferrihydrite isolated from a soda lake.</title>
        <authorList>
            <person name="Toshchakov S.V."/>
            <person name="Zavarzina D.G."/>
            <person name="Zhilina T.N."/>
            <person name="Kostrikina N.A."/>
            <person name="Kublanov I.V."/>
        </authorList>
    </citation>
    <scope>NUCLEOTIDE SEQUENCE [LARGE SCALE GENOMIC DNA]</scope>
    <source>
        <strain evidence="9 10">Z-1701</strain>
    </source>
</reference>
<keyword evidence="10" id="KW-1185">Reference proteome</keyword>